<dbReference type="Proteomes" id="UP000269945">
    <property type="component" value="Unassembled WGS sequence"/>
</dbReference>
<sequence length="67" mass="7349">MKVSCTRRGGLRRPSLGKCPGPLRDGVNLLSSKYSLVSCSAFKRTIFFNMKSLMDTGTSQTSVKFSL</sequence>
<proteinExistence type="predicted"/>
<protein>
    <submittedName>
        <fullName evidence="1">Uncharacterized protein</fullName>
    </submittedName>
</protein>
<dbReference type="AlphaFoldDB" id="A0A9X9LMS8"/>
<name>A0A9X9LMS8_GULGU</name>
<comment type="caution">
    <text evidence="1">The sequence shown here is derived from an EMBL/GenBank/DDBJ whole genome shotgun (WGS) entry which is preliminary data.</text>
</comment>
<evidence type="ECO:0000313" key="1">
    <source>
        <dbReference type="EMBL" id="VCW76950.1"/>
    </source>
</evidence>
<evidence type="ECO:0000313" key="2">
    <source>
        <dbReference type="Proteomes" id="UP000269945"/>
    </source>
</evidence>
<keyword evidence="2" id="KW-1185">Reference proteome</keyword>
<accession>A0A9X9LMS8</accession>
<dbReference type="EMBL" id="CYRY02008155">
    <property type="protein sequence ID" value="VCW76950.1"/>
    <property type="molecule type" value="Genomic_DNA"/>
</dbReference>
<gene>
    <name evidence="1" type="ORF">BN2614_LOCUS1</name>
</gene>
<reference evidence="1 2" key="1">
    <citation type="submission" date="2018-10" db="EMBL/GenBank/DDBJ databases">
        <authorList>
            <person name="Ekblom R."/>
            <person name="Jareborg N."/>
        </authorList>
    </citation>
    <scope>NUCLEOTIDE SEQUENCE [LARGE SCALE GENOMIC DNA]</scope>
    <source>
        <tissue evidence="1">Muscle</tissue>
    </source>
</reference>
<organism evidence="1 2">
    <name type="scientific">Gulo gulo</name>
    <name type="common">Wolverine</name>
    <name type="synonym">Gluton</name>
    <dbReference type="NCBI Taxonomy" id="48420"/>
    <lineage>
        <taxon>Eukaryota</taxon>
        <taxon>Metazoa</taxon>
        <taxon>Chordata</taxon>
        <taxon>Craniata</taxon>
        <taxon>Vertebrata</taxon>
        <taxon>Euteleostomi</taxon>
        <taxon>Mammalia</taxon>
        <taxon>Eutheria</taxon>
        <taxon>Laurasiatheria</taxon>
        <taxon>Carnivora</taxon>
        <taxon>Caniformia</taxon>
        <taxon>Musteloidea</taxon>
        <taxon>Mustelidae</taxon>
        <taxon>Guloninae</taxon>
        <taxon>Gulo</taxon>
    </lineage>
</organism>